<organism evidence="9 10">
    <name type="scientific">Actinia tenebrosa</name>
    <name type="common">Australian red waratah sea anemone</name>
    <dbReference type="NCBI Taxonomy" id="6105"/>
    <lineage>
        <taxon>Eukaryota</taxon>
        <taxon>Metazoa</taxon>
        <taxon>Cnidaria</taxon>
        <taxon>Anthozoa</taxon>
        <taxon>Hexacorallia</taxon>
        <taxon>Actiniaria</taxon>
        <taxon>Actiniidae</taxon>
        <taxon>Actinia</taxon>
    </lineage>
</organism>
<evidence type="ECO:0000259" key="7">
    <source>
        <dbReference type="Pfam" id="PF08621"/>
    </source>
</evidence>
<dbReference type="InterPro" id="IPR057989">
    <property type="entry name" value="TPR_RPAP1/MINIYO-like"/>
</dbReference>
<evidence type="ECO:0000313" key="10">
    <source>
        <dbReference type="RefSeq" id="XP_031566687.1"/>
    </source>
</evidence>
<keyword evidence="9" id="KW-1185">Reference proteome</keyword>
<gene>
    <name evidence="10" type="primary">LOC116301724</name>
</gene>
<dbReference type="PANTHER" id="PTHR21483:SF18">
    <property type="entry name" value="RNA POLYMERASE II-ASSOCIATED PROTEIN 1"/>
    <property type="match status" value="1"/>
</dbReference>
<feature type="domain" description="RPAP1 N-terminal" evidence="7">
    <location>
        <begin position="241"/>
        <end position="284"/>
    </location>
</feature>
<reference evidence="10" key="1">
    <citation type="submission" date="2025-08" db="UniProtKB">
        <authorList>
            <consortium name="RefSeq"/>
        </authorList>
    </citation>
    <scope>IDENTIFICATION</scope>
    <source>
        <tissue evidence="10">Tentacle</tissue>
    </source>
</reference>
<dbReference type="Pfam" id="PF08621">
    <property type="entry name" value="RPAP1_N"/>
    <property type="match status" value="1"/>
</dbReference>
<protein>
    <submittedName>
        <fullName evidence="10">RNA polymerase II-associated protein 1-like</fullName>
    </submittedName>
</protein>
<dbReference type="KEGG" id="aten:116301724"/>
<dbReference type="InterPro" id="IPR016024">
    <property type="entry name" value="ARM-type_fold"/>
</dbReference>
<evidence type="ECO:0000256" key="5">
    <source>
        <dbReference type="SAM" id="MobiDB-lite"/>
    </source>
</evidence>
<feature type="region of interest" description="Disordered" evidence="5">
    <location>
        <begin position="38"/>
        <end position="58"/>
    </location>
</feature>
<feature type="compositionally biased region" description="Basic and acidic residues" evidence="5">
    <location>
        <begin position="558"/>
        <end position="571"/>
    </location>
</feature>
<dbReference type="RefSeq" id="XP_031566687.1">
    <property type="nucleotide sequence ID" value="XM_031710827.1"/>
</dbReference>
<evidence type="ECO:0000256" key="1">
    <source>
        <dbReference type="ARBA" id="ARBA00004123"/>
    </source>
</evidence>
<evidence type="ECO:0000259" key="8">
    <source>
        <dbReference type="Pfam" id="PF25766"/>
    </source>
</evidence>
<feature type="domain" description="RPAP1 C-terminal" evidence="6">
    <location>
        <begin position="412"/>
        <end position="475"/>
    </location>
</feature>
<dbReference type="InParanoid" id="A0A6P8IIP6"/>
<evidence type="ECO:0000259" key="6">
    <source>
        <dbReference type="Pfam" id="PF08620"/>
    </source>
</evidence>
<comment type="subcellular location">
    <subcellularLocation>
        <location evidence="1">Nucleus</location>
    </subcellularLocation>
</comment>
<dbReference type="InterPro" id="IPR039913">
    <property type="entry name" value="RPAP1/Rba50"/>
</dbReference>
<dbReference type="SUPFAM" id="SSF48371">
    <property type="entry name" value="ARM repeat"/>
    <property type="match status" value="1"/>
</dbReference>
<dbReference type="PANTHER" id="PTHR21483">
    <property type="entry name" value="RNA POLYMERASE II-ASSOCIATED PROTEIN 1"/>
    <property type="match status" value="1"/>
</dbReference>
<keyword evidence="3" id="KW-0804">Transcription</keyword>
<evidence type="ECO:0000256" key="3">
    <source>
        <dbReference type="ARBA" id="ARBA00023163"/>
    </source>
</evidence>
<feature type="region of interest" description="Disordered" evidence="5">
    <location>
        <begin position="287"/>
        <end position="318"/>
    </location>
</feature>
<dbReference type="InterPro" id="IPR013929">
    <property type="entry name" value="RPAP1_C"/>
</dbReference>
<dbReference type="OrthoDB" id="348201at2759"/>
<feature type="region of interest" description="Disordered" evidence="5">
    <location>
        <begin position="547"/>
        <end position="571"/>
    </location>
</feature>
<keyword evidence="4" id="KW-0539">Nucleus</keyword>
<evidence type="ECO:0000256" key="2">
    <source>
        <dbReference type="ARBA" id="ARBA00009953"/>
    </source>
</evidence>
<dbReference type="GeneID" id="116301724"/>
<dbReference type="Proteomes" id="UP000515163">
    <property type="component" value="Unplaced"/>
</dbReference>
<feature type="domain" description="RPAP1/MINIYO-like TPR repeats" evidence="8">
    <location>
        <begin position="1181"/>
        <end position="1403"/>
    </location>
</feature>
<dbReference type="Pfam" id="PF25766">
    <property type="entry name" value="TPR_RPAP1"/>
    <property type="match status" value="1"/>
</dbReference>
<name>A0A6P8IIP6_ACTTE</name>
<evidence type="ECO:0000256" key="4">
    <source>
        <dbReference type="ARBA" id="ARBA00023242"/>
    </source>
</evidence>
<dbReference type="FunCoup" id="A0A6P8IIP6">
    <property type="interactions" value="2080"/>
</dbReference>
<evidence type="ECO:0000313" key="9">
    <source>
        <dbReference type="Proteomes" id="UP000515163"/>
    </source>
</evidence>
<comment type="similarity">
    <text evidence="2">Belongs to the RPAP1 family.</text>
</comment>
<dbReference type="GO" id="GO:0006366">
    <property type="term" value="P:transcription by RNA polymerase II"/>
    <property type="evidence" value="ECO:0007669"/>
    <property type="project" value="InterPro"/>
</dbReference>
<sequence>MAGRPKRGETEEDLLKFQEQFIVNDGKPAATVVRAKKGEQEQACVTGEKRPESHSQRDVVDLQRLPQVLPDLHAGAMAPPKKKSKFKEKRMFRNIKTAATGDDNEEDAAELLERHDRSHISTVLSEIRERDTQRSQVFLPSNILQKGFPEVLHRGNISEEENKKQAADGGKISLFAQHFKASNPNSFGISAATSTTFAPRTKEVEPKAPKGNVAILSSLVSGEGLITGAENQNSAAKEVENIHKENLDRLATMSKEEILEEQARLKSSLDSGLLSFLQSRLQKKTFNKNHQEEKMETESEGIIPEQMKNSNGMSNTDDRIQNLKSEESMDLEKDGYQTNEAGEEKAKRVHFDDKVNVISQNDSEEKIVKVEELAEMASSQKWVHMDHIEPEKLEWMKDCPAPSAVRKEGGNQARFAFNGNLVTKDTEVPVNLGLHHHGDNPEAAGYTLEELFMLARSNFLQQRVVALQTLARIVSQDTQGRFCDVIQGCVLQTLLDTGIIFLLRWALDDTADAVMAVAVQCLAAVVVVPNDQLYASQVFEWHHGQELPSLRPENDEENKDKIDDDEESKHKTDAEMVKTDVIKGLLQMRILPRLRYILEVCRPSPTTVRSILSILTRITSHSTEAGHEVTKCPRLMESLFSNFLPISWKKVEQTMEDISDVYGVPLQEAMMLLRAICSCGRNITAIMISKHGMMESILCYTALHPKDIQLFLDDAMNLYIESIRTWTVCISYGLACDQFRENFPTFIQNLQKIQDISFKKELKPETSPECKRLCASVKLLEEVIHVAGTTAELHAKMTASAASDGDNMDADSLPPPPINWSHVMGFLPLVTCALSRWTAEIIAVKDTASIKDSYVSLLSSACNLLASFYSKLSSQPSFVPVESLQDIEDLVTTILLPLCTSSFMASMIQNLGSNTASTSVFLPRGIPSLPEYGSLACYYESPNSMNSGTHSEPIINGQAVAFMTSFTRLLCSVMAVHKGIAQKFLPFVTREDLLDYVRKASLKPEVLSQSFFGRFVHHLQYFVIKTFYLVVRSVDVKDLATPFSTCHTAALVVFSRLRSGDEYYAHDLMSTVLFNPDFLPEATEIEATSVAKELSEMNIKSQGRPTPPQLLTSEPRCFTQNELLCEAHGNLLAIKSTYMGSFGKMRHALAASRSLALHQPHDIPSLLLPPSRESLLPADWMFEPIVDLHNQTLSAEMKGRGVDEVSMGMIKTVTCTLQMIQMLEEWRPVSLTSVTMVARVARLMCVFLTGSDLFLDRLVRNYVKSLLHIYTRPESFSQLDFNGKVAGLSSFYDLYISLLSQYSAVSFGDPLFASFLVLPLAQRHHIRFRHALWDEHVSTLRAVSFSVNQVPVPLDYFLYPVEQDDILLYLYLRALSNQDVRPRWCPFFYLVVVHHVNAFIYQRIDPKDTMLLKRKLALLKHVMAVKVDDTRNDLLYYYKPLPDSTAGKAFELFKNLPADREMLLRNREDLQECRKLYENMASTK</sequence>
<proteinExistence type="inferred from homology"/>
<accession>A0A6P8IIP6</accession>
<dbReference type="Pfam" id="PF08620">
    <property type="entry name" value="RPAP1_C"/>
    <property type="match status" value="1"/>
</dbReference>
<dbReference type="InterPro" id="IPR013930">
    <property type="entry name" value="RPAP1_N"/>
</dbReference>
<feature type="compositionally biased region" description="Basic and acidic residues" evidence="5">
    <location>
        <begin position="47"/>
        <end position="58"/>
    </location>
</feature>